<dbReference type="Proteomes" id="UP001529369">
    <property type="component" value="Unassembled WGS sequence"/>
</dbReference>
<proteinExistence type="predicted"/>
<protein>
    <submittedName>
        <fullName evidence="1">Uncharacterized protein</fullName>
    </submittedName>
</protein>
<evidence type="ECO:0000313" key="2">
    <source>
        <dbReference type="Proteomes" id="UP001529369"/>
    </source>
</evidence>
<keyword evidence="2" id="KW-1185">Reference proteome</keyword>
<organism evidence="1 2">
    <name type="scientific">Paeniroseomonas aquatica</name>
    <dbReference type="NCBI Taxonomy" id="373043"/>
    <lineage>
        <taxon>Bacteria</taxon>
        <taxon>Pseudomonadati</taxon>
        <taxon>Pseudomonadota</taxon>
        <taxon>Alphaproteobacteria</taxon>
        <taxon>Acetobacterales</taxon>
        <taxon>Acetobacteraceae</taxon>
        <taxon>Paeniroseomonas</taxon>
    </lineage>
</organism>
<name>A0ABT8AEU1_9PROT</name>
<accession>A0ABT8AEU1</accession>
<reference evidence="2" key="1">
    <citation type="journal article" date="2019" name="Int. J. Syst. Evol. Microbiol.">
        <title>The Global Catalogue of Microorganisms (GCM) 10K type strain sequencing project: providing services to taxonomists for standard genome sequencing and annotation.</title>
        <authorList>
            <consortium name="The Broad Institute Genomics Platform"/>
            <consortium name="The Broad Institute Genome Sequencing Center for Infectious Disease"/>
            <person name="Wu L."/>
            <person name="Ma J."/>
        </authorList>
    </citation>
    <scope>NUCLEOTIDE SEQUENCE [LARGE SCALE GENOMIC DNA]</scope>
    <source>
        <strain evidence="2">CECT 7131</strain>
    </source>
</reference>
<comment type="caution">
    <text evidence="1">The sequence shown here is derived from an EMBL/GenBank/DDBJ whole genome shotgun (WGS) entry which is preliminary data.</text>
</comment>
<dbReference type="RefSeq" id="WP_290320322.1">
    <property type="nucleotide sequence ID" value="NZ_JAUFPN010000205.1"/>
</dbReference>
<sequence>MPFSPANLAALIQGNTFTLWQYRTTDTRAAVSAGGYFAAVAGSLKPGDLMVLQAADAVALVPIRSGPALGTGVTLDGAVGPLNTVRAAAQGFSLGQAAAAVVRTIILAPFAAGIVTGTIIPVSASIAGPVSQVVFSLRDGSGAVVPPVQVVTVVAGAAAASFAAPPVGTGYRIRVEDAADPALGVVSRSFNVGADLRLLL</sequence>
<evidence type="ECO:0000313" key="1">
    <source>
        <dbReference type="EMBL" id="MDN3568218.1"/>
    </source>
</evidence>
<gene>
    <name evidence="1" type="ORF">QWZ14_27885</name>
</gene>
<dbReference type="EMBL" id="JAUFPN010000205">
    <property type="protein sequence ID" value="MDN3568218.1"/>
    <property type="molecule type" value="Genomic_DNA"/>
</dbReference>